<organism evidence="2">
    <name type="scientific">Clostridium paraputrificum</name>
    <dbReference type="NCBI Taxonomy" id="29363"/>
    <lineage>
        <taxon>Bacteria</taxon>
        <taxon>Bacillati</taxon>
        <taxon>Bacillota</taxon>
        <taxon>Clostridia</taxon>
        <taxon>Eubacteriales</taxon>
        <taxon>Clostridiaceae</taxon>
        <taxon>Clostridium</taxon>
    </lineage>
</organism>
<dbReference type="InterPro" id="IPR012338">
    <property type="entry name" value="Beta-lactam/transpept-like"/>
</dbReference>
<dbReference type="InterPro" id="IPR000871">
    <property type="entry name" value="Beta-lactam_class-A"/>
</dbReference>
<dbReference type="PANTHER" id="PTHR35333:SF3">
    <property type="entry name" value="BETA-LACTAMASE-TYPE TRANSPEPTIDASE FOLD CONTAINING PROTEIN"/>
    <property type="match status" value="1"/>
</dbReference>
<dbReference type="SUPFAM" id="SSF56601">
    <property type="entry name" value="beta-lactamase/transpeptidase-like"/>
    <property type="match status" value="1"/>
</dbReference>
<name>A0A6N3EBR9_9CLOT</name>
<dbReference type="GO" id="GO:0046677">
    <property type="term" value="P:response to antibiotic"/>
    <property type="evidence" value="ECO:0007669"/>
    <property type="project" value="InterPro"/>
</dbReference>
<evidence type="ECO:0000259" key="1">
    <source>
        <dbReference type="Pfam" id="PF13354"/>
    </source>
</evidence>
<reference evidence="2" key="1">
    <citation type="submission" date="2019-11" db="EMBL/GenBank/DDBJ databases">
        <authorList>
            <person name="Feng L."/>
        </authorList>
    </citation>
    <scope>NUCLEOTIDE SEQUENCE</scope>
    <source>
        <strain evidence="2">CParaputrificumLFYP93</strain>
    </source>
</reference>
<dbReference type="AlphaFoldDB" id="A0A6N3EBR9"/>
<evidence type="ECO:0000313" key="2">
    <source>
        <dbReference type="EMBL" id="VYU37334.1"/>
    </source>
</evidence>
<dbReference type="Pfam" id="PF13354">
    <property type="entry name" value="Beta-lactamase2"/>
    <property type="match status" value="1"/>
</dbReference>
<dbReference type="Gene3D" id="3.40.710.10">
    <property type="entry name" value="DD-peptidase/beta-lactamase superfamily"/>
    <property type="match status" value="1"/>
</dbReference>
<protein>
    <recommendedName>
        <fullName evidence="1">Beta-lactamase class A catalytic domain-containing protein</fullName>
    </recommendedName>
</protein>
<proteinExistence type="predicted"/>
<dbReference type="EMBL" id="CACRTV010000051">
    <property type="protein sequence ID" value="VYU37334.1"/>
    <property type="molecule type" value="Genomic_DNA"/>
</dbReference>
<dbReference type="InterPro" id="IPR045155">
    <property type="entry name" value="Beta-lactam_cat"/>
</dbReference>
<gene>
    <name evidence="2" type="ORF">CPLFYP93_02127</name>
</gene>
<dbReference type="PANTHER" id="PTHR35333">
    <property type="entry name" value="BETA-LACTAMASE"/>
    <property type="match status" value="1"/>
</dbReference>
<dbReference type="GO" id="GO:0030655">
    <property type="term" value="P:beta-lactam antibiotic catabolic process"/>
    <property type="evidence" value="ECO:0007669"/>
    <property type="project" value="InterPro"/>
</dbReference>
<accession>A0A6N3EBR9</accession>
<sequence length="154" mass="17372">MAKLVSVSKLLELSITNSDNIATRMLNRILGGAKGVRQNMNSMVGLSCDTSSNKTTPEIQFRLLKKLYENRNDKYYSRLINNMKNTVFHDRLDKYLPYNMVAHKIGNYGGAVSDIGIVFTDKLYVIVAYAEGVSGPSEKISKISRIIYNEQLKK</sequence>
<dbReference type="GO" id="GO:0008800">
    <property type="term" value="F:beta-lactamase activity"/>
    <property type="evidence" value="ECO:0007669"/>
    <property type="project" value="InterPro"/>
</dbReference>
<feature type="domain" description="Beta-lactamase class A catalytic" evidence="1">
    <location>
        <begin position="5"/>
        <end position="129"/>
    </location>
</feature>